<feature type="compositionally biased region" description="Basic and acidic residues" evidence="1">
    <location>
        <begin position="197"/>
        <end position="213"/>
    </location>
</feature>
<feature type="compositionally biased region" description="Pro residues" evidence="1">
    <location>
        <begin position="234"/>
        <end position="243"/>
    </location>
</feature>
<keyword evidence="2" id="KW-1185">Reference proteome</keyword>
<feature type="compositionally biased region" description="Low complexity" evidence="1">
    <location>
        <begin position="178"/>
        <end position="191"/>
    </location>
</feature>
<protein>
    <submittedName>
        <fullName evidence="3">Leucine-rich repeat and guanylate kinase domain-containing protein-like</fullName>
    </submittedName>
</protein>
<name>A0ABM0SG11_GALVR</name>
<evidence type="ECO:0000313" key="2">
    <source>
        <dbReference type="Proteomes" id="UP000694923"/>
    </source>
</evidence>
<feature type="non-terminal residue" evidence="3">
    <location>
        <position position="1"/>
    </location>
</feature>
<sequence length="243" mass="27505">DLDVAYEKLSQLIREYLGLTEEPAKSLAPTADVKTPHRMSEEPPRKLTTSNIGDSLVSMDRNYFVKLWAKLSAKKTPAERESMHKQHETARQALMGKIPPDHTLLFQRGPVPAPIINDLNYFTAFEELQKNFELCEDYFKPPFGPYPEKSDKESYISMKYSAFFQSCPWARELPFQPPEGSVSSRPGSGVSDGETDQALKELHVQSFSHEKRPLQHGRHTISIISRPGSNTKPTLPPIPQGRK</sequence>
<feature type="compositionally biased region" description="Basic and acidic residues" evidence="1">
    <location>
        <begin position="34"/>
        <end position="45"/>
    </location>
</feature>
<dbReference type="Proteomes" id="UP000694923">
    <property type="component" value="Unplaced"/>
</dbReference>
<organism evidence="2 3">
    <name type="scientific">Galeopterus variegatus</name>
    <name type="common">Malayan flying lemur</name>
    <name type="synonym">Cynocephalus variegatus</name>
    <dbReference type="NCBI Taxonomy" id="482537"/>
    <lineage>
        <taxon>Eukaryota</taxon>
        <taxon>Metazoa</taxon>
        <taxon>Chordata</taxon>
        <taxon>Craniata</taxon>
        <taxon>Vertebrata</taxon>
        <taxon>Euteleostomi</taxon>
        <taxon>Mammalia</taxon>
        <taxon>Eutheria</taxon>
        <taxon>Euarchontoglires</taxon>
        <taxon>Dermoptera</taxon>
        <taxon>Cynocephalidae</taxon>
        <taxon>Galeopterus</taxon>
    </lineage>
</organism>
<gene>
    <name evidence="3" type="primary">LOC103609223</name>
</gene>
<dbReference type="GeneID" id="103609223"/>
<accession>A0ABM0SG11</accession>
<reference evidence="3" key="1">
    <citation type="submission" date="2025-08" db="UniProtKB">
        <authorList>
            <consortium name="RefSeq"/>
        </authorList>
    </citation>
    <scope>IDENTIFICATION</scope>
</reference>
<dbReference type="RefSeq" id="XP_008591802.1">
    <property type="nucleotide sequence ID" value="XM_008593580.1"/>
</dbReference>
<feature type="region of interest" description="Disordered" evidence="1">
    <location>
        <begin position="175"/>
        <end position="243"/>
    </location>
</feature>
<proteinExistence type="predicted"/>
<feature type="region of interest" description="Disordered" evidence="1">
    <location>
        <begin position="27"/>
        <end position="52"/>
    </location>
</feature>
<evidence type="ECO:0000313" key="3">
    <source>
        <dbReference type="RefSeq" id="XP_008591802.1"/>
    </source>
</evidence>
<evidence type="ECO:0000256" key="1">
    <source>
        <dbReference type="SAM" id="MobiDB-lite"/>
    </source>
</evidence>